<reference evidence="1 2" key="1">
    <citation type="journal article" date="2018" name="J. Allergy Clin. Immunol.">
        <title>High-quality assembly of Dermatophagoides pteronyssinus genome and transcriptome reveals a wide range of novel allergens.</title>
        <authorList>
            <person name="Liu X.Y."/>
            <person name="Yang K.Y."/>
            <person name="Wang M.Q."/>
            <person name="Kwok J.S."/>
            <person name="Zeng X."/>
            <person name="Yang Z."/>
            <person name="Xiao X.J."/>
            <person name="Lau C.P."/>
            <person name="Li Y."/>
            <person name="Huang Z.M."/>
            <person name="Ba J.G."/>
            <person name="Yim A.K."/>
            <person name="Ouyang C.Y."/>
            <person name="Ngai S.M."/>
            <person name="Chan T.F."/>
            <person name="Leung E.L."/>
            <person name="Liu L."/>
            <person name="Liu Z.G."/>
            <person name="Tsui S.K."/>
        </authorList>
    </citation>
    <scope>NUCLEOTIDE SEQUENCE [LARGE SCALE GENOMIC DNA]</scope>
    <source>
        <strain evidence="1">Derp</strain>
    </source>
</reference>
<dbReference type="EMBL" id="NJHN03000020">
    <property type="protein sequence ID" value="KAH9425232.1"/>
    <property type="molecule type" value="Genomic_DNA"/>
</dbReference>
<name>A0ABQ8JS45_DERPT</name>
<evidence type="ECO:0000313" key="1">
    <source>
        <dbReference type="EMBL" id="KAH9425232.1"/>
    </source>
</evidence>
<organism evidence="1 2">
    <name type="scientific">Dermatophagoides pteronyssinus</name>
    <name type="common">European house dust mite</name>
    <dbReference type="NCBI Taxonomy" id="6956"/>
    <lineage>
        <taxon>Eukaryota</taxon>
        <taxon>Metazoa</taxon>
        <taxon>Ecdysozoa</taxon>
        <taxon>Arthropoda</taxon>
        <taxon>Chelicerata</taxon>
        <taxon>Arachnida</taxon>
        <taxon>Acari</taxon>
        <taxon>Acariformes</taxon>
        <taxon>Sarcoptiformes</taxon>
        <taxon>Astigmata</taxon>
        <taxon>Psoroptidia</taxon>
        <taxon>Analgoidea</taxon>
        <taxon>Pyroglyphidae</taxon>
        <taxon>Dermatophagoidinae</taxon>
        <taxon>Dermatophagoides</taxon>
    </lineage>
</organism>
<reference evidence="1 2" key="2">
    <citation type="journal article" date="2022" name="Mol. Biol. Evol.">
        <title>Comparative Genomics Reveals Insights into the Divergent Evolution of Astigmatic Mites and Household Pest Adaptations.</title>
        <authorList>
            <person name="Xiong Q."/>
            <person name="Wan A.T."/>
            <person name="Liu X."/>
            <person name="Fung C.S."/>
            <person name="Xiao X."/>
            <person name="Malainual N."/>
            <person name="Hou J."/>
            <person name="Wang L."/>
            <person name="Wang M."/>
            <person name="Yang K.Y."/>
            <person name="Cui Y."/>
            <person name="Leung E.L."/>
            <person name="Nong W."/>
            <person name="Shin S.K."/>
            <person name="Au S.W."/>
            <person name="Jeong K.Y."/>
            <person name="Chew F.T."/>
            <person name="Hui J.H."/>
            <person name="Leung T.F."/>
            <person name="Tungtrongchitr A."/>
            <person name="Zhong N."/>
            <person name="Liu Z."/>
            <person name="Tsui S.K."/>
        </authorList>
    </citation>
    <scope>NUCLEOTIDE SEQUENCE [LARGE SCALE GENOMIC DNA]</scope>
    <source>
        <strain evidence="1">Derp</strain>
    </source>
</reference>
<sequence length="62" mass="7222">MITNRQDDEFEKQEYGHGRIGSVKHVVQPECIVEFGSIVYSIDLDHHHNHMVLMVHRAVHSD</sequence>
<protein>
    <submittedName>
        <fullName evidence="1">Uncharacterized protein</fullName>
    </submittedName>
</protein>
<gene>
    <name evidence="1" type="ORF">DERP_014669</name>
</gene>
<evidence type="ECO:0000313" key="2">
    <source>
        <dbReference type="Proteomes" id="UP000887458"/>
    </source>
</evidence>
<comment type="caution">
    <text evidence="1">The sequence shown here is derived from an EMBL/GenBank/DDBJ whole genome shotgun (WGS) entry which is preliminary data.</text>
</comment>
<keyword evidence="2" id="KW-1185">Reference proteome</keyword>
<dbReference type="Proteomes" id="UP000887458">
    <property type="component" value="Unassembled WGS sequence"/>
</dbReference>
<proteinExistence type="predicted"/>
<accession>A0ABQ8JS45</accession>